<dbReference type="Gene3D" id="3.40.50.2000">
    <property type="entry name" value="Glycogen Phosphorylase B"/>
    <property type="match status" value="2"/>
</dbReference>
<reference evidence="4 5" key="1">
    <citation type="submission" date="2018-03" db="EMBL/GenBank/DDBJ databases">
        <title>Marinobacter brunus sp. nov., a marine bacterium of Gamma-proteobacteria isolated from the surface seawater of the South China Sea.</title>
        <authorList>
            <person name="Cheng H."/>
            <person name="Wu Y.-H."/>
            <person name="Xamxidin M."/>
            <person name="Xu X.-W."/>
        </authorList>
    </citation>
    <scope>NUCLEOTIDE SEQUENCE [LARGE SCALE GENOMIC DNA]</scope>
    <source>
        <strain evidence="4 5">NH169-3</strain>
    </source>
</reference>
<accession>A0A2T1KAC0</accession>
<feature type="transmembrane region" description="Helical" evidence="1">
    <location>
        <begin position="9"/>
        <end position="27"/>
    </location>
</feature>
<feature type="transmembrane region" description="Helical" evidence="1">
    <location>
        <begin position="296"/>
        <end position="323"/>
    </location>
</feature>
<proteinExistence type="predicted"/>
<dbReference type="PANTHER" id="PTHR45947">
    <property type="entry name" value="SULFOQUINOVOSYL TRANSFERASE SQD2"/>
    <property type="match status" value="1"/>
</dbReference>
<keyword evidence="1" id="KW-0472">Membrane</keyword>
<comment type="caution">
    <text evidence="4">The sequence shown here is derived from an EMBL/GenBank/DDBJ whole genome shotgun (WGS) entry which is preliminary data.</text>
</comment>
<dbReference type="Pfam" id="PF13439">
    <property type="entry name" value="Glyco_transf_4"/>
    <property type="match status" value="1"/>
</dbReference>
<protein>
    <submittedName>
        <fullName evidence="4">Glycosyl transferase family 1</fullName>
    </submittedName>
</protein>
<keyword evidence="1" id="KW-1133">Transmembrane helix</keyword>
<evidence type="ECO:0000313" key="5">
    <source>
        <dbReference type="Proteomes" id="UP000239866"/>
    </source>
</evidence>
<dbReference type="RefSeq" id="WP_106762319.1">
    <property type="nucleotide sequence ID" value="NZ_PXNP01000076.1"/>
</dbReference>
<keyword evidence="4" id="KW-0808">Transferase</keyword>
<sequence length="750" mass="85515">MIRRNPLKLLFYLCLAIVVALVGYKVYLNFFKQDFEALHSDQVERIHQRTPPGSGIRFAVVGNINNSVGIFERRFIPELNQADLDFLVSAGNAVSSGGEDKYRALYGTLSHLDMPYLLTFGPHEYQNFGSFRFYDHFGPHFYTVRAGNTRLIFLDSTGKTPWRWQIRWLRDLLAHDTSNAHILFISHPPVAPKTPTMFADDEDFLQPVEFRDELMALVNEQEVDLVISSNLSLFDQQAIDGTPYVTTGGAGGLVLNTDTSFYHYLEVSVSPDGEVAHTMKRLEVGQHPVWKRLESLWFFIYSLFYTGFMNFILLVSVFAALAIKLYQVIFIGKNYYPDYDLDPTPWLNKPLRVAMFTNNYLPFIGGVPISIERLRRGLTSLGDHTLVVAPRYQNQPDQEDAVVRVPSLLAMGEKREFRLANIFLASIRKRVRAFKPDVIHLHHPFWLGSLGLFLARRLGVPAIYTYHTRLEHYAHFVPLPGMLFRNLISHWLIKRFANRCDGVIVPTYSTEEYLRMIGVTTPTVVQPTGIEYERFQVVSDADLQALRRKLGLTNEKVFISVARLSNEKNIDFMIEAIHRLRQETHIPFRFLMIGDGHQRERLQQKIDSLGLGDCFSLVGAVQPEDMALWYNLGDAFLFASKSETQGMVILEAMSAGLPVVAVRASGIEDVVRDGQNGFKTPENQARWTDRARQLLEQDSLRADLSAKARRFAADYAIDQFARDVRGIYATALAARHKRKEQQNSPAPPQS</sequence>
<dbReference type="SUPFAM" id="SSF56300">
    <property type="entry name" value="Metallo-dependent phosphatases"/>
    <property type="match status" value="1"/>
</dbReference>
<dbReference type="InterPro" id="IPR029052">
    <property type="entry name" value="Metallo-depent_PP-like"/>
</dbReference>
<dbReference type="InterPro" id="IPR001296">
    <property type="entry name" value="Glyco_trans_1"/>
</dbReference>
<name>A0A2T1KAC0_9GAMM</name>
<dbReference type="GO" id="GO:0016757">
    <property type="term" value="F:glycosyltransferase activity"/>
    <property type="evidence" value="ECO:0007669"/>
    <property type="project" value="InterPro"/>
</dbReference>
<organism evidence="4 5">
    <name type="scientific">Marinobacter fuscus</name>
    <dbReference type="NCBI Taxonomy" id="2109942"/>
    <lineage>
        <taxon>Bacteria</taxon>
        <taxon>Pseudomonadati</taxon>
        <taxon>Pseudomonadota</taxon>
        <taxon>Gammaproteobacteria</taxon>
        <taxon>Pseudomonadales</taxon>
        <taxon>Marinobacteraceae</taxon>
        <taxon>Marinobacter</taxon>
    </lineage>
</organism>
<dbReference type="OrthoDB" id="9802525at2"/>
<evidence type="ECO:0000259" key="2">
    <source>
        <dbReference type="Pfam" id="PF00534"/>
    </source>
</evidence>
<dbReference type="InterPro" id="IPR050194">
    <property type="entry name" value="Glycosyltransferase_grp1"/>
</dbReference>
<dbReference type="Gene3D" id="3.60.21.10">
    <property type="match status" value="1"/>
</dbReference>
<dbReference type="AlphaFoldDB" id="A0A2T1KAC0"/>
<evidence type="ECO:0000313" key="4">
    <source>
        <dbReference type="EMBL" id="PSF07067.1"/>
    </source>
</evidence>
<evidence type="ECO:0000256" key="1">
    <source>
        <dbReference type="SAM" id="Phobius"/>
    </source>
</evidence>
<gene>
    <name evidence="4" type="ORF">C7H09_09695</name>
</gene>
<feature type="domain" description="Glycosyl transferase family 1" evidence="2">
    <location>
        <begin position="546"/>
        <end position="710"/>
    </location>
</feature>
<dbReference type="PANTHER" id="PTHR45947:SF3">
    <property type="entry name" value="SULFOQUINOVOSYL TRANSFERASE SQD2"/>
    <property type="match status" value="1"/>
</dbReference>
<dbReference type="EMBL" id="PXNP01000076">
    <property type="protein sequence ID" value="PSF07067.1"/>
    <property type="molecule type" value="Genomic_DNA"/>
</dbReference>
<dbReference type="SUPFAM" id="SSF53756">
    <property type="entry name" value="UDP-Glycosyltransferase/glycogen phosphorylase"/>
    <property type="match status" value="1"/>
</dbReference>
<keyword evidence="5" id="KW-1185">Reference proteome</keyword>
<dbReference type="Pfam" id="PF00534">
    <property type="entry name" value="Glycos_transf_1"/>
    <property type="match status" value="1"/>
</dbReference>
<dbReference type="InterPro" id="IPR028098">
    <property type="entry name" value="Glyco_trans_4-like_N"/>
</dbReference>
<dbReference type="Proteomes" id="UP000239866">
    <property type="component" value="Unassembled WGS sequence"/>
</dbReference>
<evidence type="ECO:0000259" key="3">
    <source>
        <dbReference type="Pfam" id="PF13439"/>
    </source>
</evidence>
<feature type="domain" description="Glycosyltransferase subfamily 4-like N-terminal" evidence="3">
    <location>
        <begin position="364"/>
        <end position="534"/>
    </location>
</feature>
<keyword evidence="1" id="KW-0812">Transmembrane</keyword>